<name>A0A369LEC5_9ACTN</name>
<dbReference type="Gene3D" id="3.40.50.1450">
    <property type="entry name" value="HybD-like"/>
    <property type="match status" value="1"/>
</dbReference>
<dbReference type="GO" id="GO:0008047">
    <property type="term" value="F:enzyme activator activity"/>
    <property type="evidence" value="ECO:0007669"/>
    <property type="project" value="InterPro"/>
</dbReference>
<dbReference type="AlphaFoldDB" id="A0A369LEC5"/>
<comment type="caution">
    <text evidence="1">The sequence shown here is derived from an EMBL/GenBank/DDBJ whole genome shotgun (WGS) entry which is preliminary data.</text>
</comment>
<dbReference type="InterPro" id="IPR023430">
    <property type="entry name" value="Pept_HybD-like_dom_sf"/>
</dbReference>
<proteinExistence type="predicted"/>
<reference evidence="1 2" key="1">
    <citation type="journal article" date="2018" name="Elife">
        <title>Discovery and characterization of a prevalent human gut bacterial enzyme sufficient for the inactivation of a family of plant toxins.</title>
        <authorList>
            <person name="Koppel N."/>
            <person name="Bisanz J.E."/>
            <person name="Pandelia M.E."/>
            <person name="Turnbaugh P.J."/>
            <person name="Balskus E.P."/>
        </authorList>
    </citation>
    <scope>NUCLEOTIDE SEQUENCE [LARGE SCALE GENOMIC DNA]</scope>
    <source>
        <strain evidence="1 2">OB21 GAM31</strain>
    </source>
</reference>
<dbReference type="Proteomes" id="UP000253975">
    <property type="component" value="Unassembled WGS sequence"/>
</dbReference>
<keyword evidence="1" id="KW-0645">Protease</keyword>
<sequence>MKIAILCIGNRLMLDDGVGPAVYDALEAGYRFGDDVALYDAGCMTMDLLPHVCKADFVIVVDAVDGTGEQPGTVFRFAPGDIAGHGVMQSLHDMRLSDLLASASLLGHDADGVCFGIQVENMSPASFIEGLTPRVHAALPLLVDSVLAELVRLGVQFHNADGTSFVPPSPSDAERVDVLEAIEPAKPADFGFSTRKE</sequence>
<dbReference type="PANTHER" id="PTHR30302:SF4">
    <property type="entry name" value="HYDROGENASE 3 MATURATION PROTEASE"/>
    <property type="match status" value="1"/>
</dbReference>
<dbReference type="Pfam" id="PF01750">
    <property type="entry name" value="HycI"/>
    <property type="match status" value="1"/>
</dbReference>
<protein>
    <submittedName>
        <fullName evidence="1">Hydrogenase maturation protease</fullName>
    </submittedName>
</protein>
<accession>A0A369LEC5</accession>
<dbReference type="SUPFAM" id="SSF53163">
    <property type="entry name" value="HybD-like"/>
    <property type="match status" value="1"/>
</dbReference>
<dbReference type="EMBL" id="PPTO01000013">
    <property type="protein sequence ID" value="RDB57049.1"/>
    <property type="molecule type" value="Genomic_DNA"/>
</dbReference>
<dbReference type="RefSeq" id="WP_114616016.1">
    <property type="nucleotide sequence ID" value="NZ_PPTO01000013.1"/>
</dbReference>
<dbReference type="GO" id="GO:0004175">
    <property type="term" value="F:endopeptidase activity"/>
    <property type="evidence" value="ECO:0007669"/>
    <property type="project" value="TreeGrafter"/>
</dbReference>
<dbReference type="PANTHER" id="PTHR30302">
    <property type="entry name" value="HYDROGENASE 1 MATURATION PROTEASE"/>
    <property type="match status" value="1"/>
</dbReference>
<organism evidence="1 2">
    <name type="scientific">Slackia isoflavoniconvertens</name>
    <dbReference type="NCBI Taxonomy" id="572010"/>
    <lineage>
        <taxon>Bacteria</taxon>
        <taxon>Bacillati</taxon>
        <taxon>Actinomycetota</taxon>
        <taxon>Coriobacteriia</taxon>
        <taxon>Eggerthellales</taxon>
        <taxon>Eggerthellaceae</taxon>
        <taxon>Slackia</taxon>
    </lineage>
</organism>
<evidence type="ECO:0000313" key="1">
    <source>
        <dbReference type="EMBL" id="RDB57049.1"/>
    </source>
</evidence>
<keyword evidence="1" id="KW-0378">Hydrolase</keyword>
<dbReference type="NCBIfam" id="TIGR00072">
    <property type="entry name" value="hydrog_prot"/>
    <property type="match status" value="1"/>
</dbReference>
<gene>
    <name evidence="1" type="ORF">C1881_08085</name>
</gene>
<evidence type="ECO:0000313" key="2">
    <source>
        <dbReference type="Proteomes" id="UP000253975"/>
    </source>
</evidence>
<dbReference type="InterPro" id="IPR000671">
    <property type="entry name" value="Peptidase_A31"/>
</dbReference>
<dbReference type="PRINTS" id="PR00446">
    <property type="entry name" value="HYDRGNUPTAKE"/>
</dbReference>
<dbReference type="GO" id="GO:0016485">
    <property type="term" value="P:protein processing"/>
    <property type="evidence" value="ECO:0007669"/>
    <property type="project" value="TreeGrafter"/>
</dbReference>